<dbReference type="PANTHER" id="PTHR31793:SF27">
    <property type="entry name" value="NOVEL THIOESTERASE SUPERFAMILY DOMAIN AND SAPOSIN A-TYPE DOMAIN CONTAINING PROTEIN (0610012H03RIK)"/>
    <property type="match status" value="1"/>
</dbReference>
<dbReference type="SUPFAM" id="SSF54637">
    <property type="entry name" value="Thioesterase/thiol ester dehydrase-isomerase"/>
    <property type="match status" value="1"/>
</dbReference>
<dbReference type="EMBL" id="JADKFW010000004">
    <property type="protein sequence ID" value="MBK9716410.1"/>
    <property type="molecule type" value="Genomic_DNA"/>
</dbReference>
<dbReference type="Gene3D" id="3.10.129.10">
    <property type="entry name" value="Hotdog Thioesterase"/>
    <property type="match status" value="1"/>
</dbReference>
<dbReference type="InterPro" id="IPR029069">
    <property type="entry name" value="HotDog_dom_sf"/>
</dbReference>
<dbReference type="PANTHER" id="PTHR31793">
    <property type="entry name" value="4-HYDROXYBENZOYL-COA THIOESTERASE FAMILY MEMBER"/>
    <property type="match status" value="1"/>
</dbReference>
<dbReference type="GO" id="GO:0047617">
    <property type="term" value="F:fatty acyl-CoA hydrolase activity"/>
    <property type="evidence" value="ECO:0007669"/>
    <property type="project" value="TreeGrafter"/>
</dbReference>
<dbReference type="AlphaFoldDB" id="A0A9D7XD96"/>
<organism evidence="3 4">
    <name type="scientific">Candidatus Defluviibacterium haderslevense</name>
    <dbReference type="NCBI Taxonomy" id="2981993"/>
    <lineage>
        <taxon>Bacteria</taxon>
        <taxon>Pseudomonadati</taxon>
        <taxon>Bacteroidota</taxon>
        <taxon>Saprospiria</taxon>
        <taxon>Saprospirales</taxon>
        <taxon>Saprospiraceae</taxon>
        <taxon>Candidatus Defluviibacterium</taxon>
    </lineage>
</organism>
<dbReference type="Pfam" id="PF13279">
    <property type="entry name" value="4HBT_2"/>
    <property type="match status" value="1"/>
</dbReference>
<proteinExistence type="inferred from homology"/>
<accession>A0A9D7XD96</accession>
<reference evidence="3 4" key="1">
    <citation type="submission" date="2020-10" db="EMBL/GenBank/DDBJ databases">
        <title>Connecting structure to function with the recovery of over 1000 high-quality activated sludge metagenome-assembled genomes encoding full-length rRNA genes using long-read sequencing.</title>
        <authorList>
            <person name="Singleton C.M."/>
            <person name="Petriglieri F."/>
            <person name="Kristensen J.M."/>
            <person name="Kirkegaard R.H."/>
            <person name="Michaelsen T.Y."/>
            <person name="Andersen M.H."/>
            <person name="Karst S.M."/>
            <person name="Dueholm M.S."/>
            <person name="Nielsen P.H."/>
            <person name="Albertsen M."/>
        </authorList>
    </citation>
    <scope>NUCLEOTIDE SEQUENCE [LARGE SCALE GENOMIC DNA]</scope>
    <source>
        <strain evidence="3">Ribe_18-Q3-R11-54_BAT3C.373</strain>
    </source>
</reference>
<evidence type="ECO:0000256" key="1">
    <source>
        <dbReference type="ARBA" id="ARBA00005953"/>
    </source>
</evidence>
<gene>
    <name evidence="3" type="ORF">IPO85_02595</name>
</gene>
<evidence type="ECO:0000256" key="2">
    <source>
        <dbReference type="ARBA" id="ARBA00022801"/>
    </source>
</evidence>
<dbReference type="Proteomes" id="UP000808349">
    <property type="component" value="Unassembled WGS sequence"/>
</dbReference>
<comment type="caution">
    <text evidence="3">The sequence shown here is derived from an EMBL/GenBank/DDBJ whole genome shotgun (WGS) entry which is preliminary data.</text>
</comment>
<dbReference type="InterPro" id="IPR050563">
    <property type="entry name" value="4-hydroxybenzoyl-CoA_TE"/>
</dbReference>
<dbReference type="CDD" id="cd00586">
    <property type="entry name" value="4HBT"/>
    <property type="match status" value="1"/>
</dbReference>
<keyword evidence="2" id="KW-0378">Hydrolase</keyword>
<comment type="similarity">
    <text evidence="1">Belongs to the 4-hydroxybenzoyl-CoA thioesterase family.</text>
</comment>
<evidence type="ECO:0000313" key="4">
    <source>
        <dbReference type="Proteomes" id="UP000808349"/>
    </source>
</evidence>
<name>A0A9D7XD96_9BACT</name>
<evidence type="ECO:0000313" key="3">
    <source>
        <dbReference type="EMBL" id="MBK9716410.1"/>
    </source>
</evidence>
<protein>
    <submittedName>
        <fullName evidence="3">Acyl-CoA thioesterase</fullName>
    </submittedName>
</protein>
<sequence length="118" mass="14093">MWHGHYLKYFEDGREAFGEKYGISYLDIYNNGYVTPLISINCKYLKPLNYQDKILVETSFINVEAAKLYFKYRILSENYDTVFTEGESIQVFLNKESRALQLTHPDFFMDWKKKNGIY</sequence>